<keyword evidence="10" id="KW-1185">Reference proteome</keyword>
<dbReference type="CDD" id="cd05244">
    <property type="entry name" value="BVR-B_like_SDR_a"/>
    <property type="match status" value="1"/>
</dbReference>
<dbReference type="InterPro" id="IPR016040">
    <property type="entry name" value="NAD(P)-bd_dom"/>
</dbReference>
<dbReference type="InterPro" id="IPR050638">
    <property type="entry name" value="AA-Vitamin_Transporters"/>
</dbReference>
<dbReference type="InterPro" id="IPR036291">
    <property type="entry name" value="NAD(P)-bd_dom_sf"/>
</dbReference>
<keyword evidence="4 6" id="KW-1133">Transmembrane helix</keyword>
<reference evidence="9" key="1">
    <citation type="submission" date="2021-03" db="EMBL/GenBank/DDBJ databases">
        <title>Streptomyces strains.</title>
        <authorList>
            <person name="Lund M.B."/>
            <person name="Toerring T."/>
        </authorList>
    </citation>
    <scope>NUCLEOTIDE SEQUENCE</scope>
    <source>
        <strain evidence="9">JCM 4242</strain>
    </source>
</reference>
<feature type="transmembrane region" description="Helical" evidence="6">
    <location>
        <begin position="66"/>
        <end position="86"/>
    </location>
</feature>
<feature type="transmembrane region" description="Helical" evidence="6">
    <location>
        <begin position="237"/>
        <end position="256"/>
    </location>
</feature>
<dbReference type="Gene3D" id="3.40.50.720">
    <property type="entry name" value="NAD(P)-binding Rossmann-like Domain"/>
    <property type="match status" value="1"/>
</dbReference>
<evidence type="ECO:0000256" key="1">
    <source>
        <dbReference type="ARBA" id="ARBA00004141"/>
    </source>
</evidence>
<name>A0A939JNQ6_9ACTN</name>
<evidence type="ECO:0000256" key="5">
    <source>
        <dbReference type="ARBA" id="ARBA00023136"/>
    </source>
</evidence>
<dbReference type="Pfam" id="PF13460">
    <property type="entry name" value="NAD_binding_10"/>
    <property type="match status" value="1"/>
</dbReference>
<feature type="domain" description="EamA" evidence="7">
    <location>
        <begin position="11"/>
        <end position="135"/>
    </location>
</feature>
<keyword evidence="3 6" id="KW-0812">Transmembrane</keyword>
<feature type="domain" description="NAD(P)-binding" evidence="8">
    <location>
        <begin position="316"/>
        <end position="507"/>
    </location>
</feature>
<proteinExistence type="inferred from homology"/>
<keyword evidence="5 6" id="KW-0472">Membrane</keyword>
<feature type="transmembrane region" description="Helical" evidence="6">
    <location>
        <begin position="207"/>
        <end position="225"/>
    </location>
</feature>
<feature type="transmembrane region" description="Helical" evidence="6">
    <location>
        <begin position="144"/>
        <end position="164"/>
    </location>
</feature>
<evidence type="ECO:0000313" key="10">
    <source>
        <dbReference type="Proteomes" id="UP000664781"/>
    </source>
</evidence>
<evidence type="ECO:0000259" key="8">
    <source>
        <dbReference type="Pfam" id="PF13460"/>
    </source>
</evidence>
<accession>A0A939JNQ6</accession>
<dbReference type="Pfam" id="PF00892">
    <property type="entry name" value="EamA"/>
    <property type="match status" value="2"/>
</dbReference>
<dbReference type="Proteomes" id="UP000664781">
    <property type="component" value="Unassembled WGS sequence"/>
</dbReference>
<dbReference type="PANTHER" id="PTHR32322">
    <property type="entry name" value="INNER MEMBRANE TRANSPORTER"/>
    <property type="match status" value="1"/>
</dbReference>
<comment type="subcellular location">
    <subcellularLocation>
        <location evidence="1">Membrane</location>
        <topology evidence="1">Multi-pass membrane protein</topology>
    </subcellularLocation>
</comment>
<dbReference type="AlphaFoldDB" id="A0A939JNQ6"/>
<feature type="transmembrane region" description="Helical" evidence="6">
    <location>
        <begin position="120"/>
        <end position="138"/>
    </location>
</feature>
<evidence type="ECO:0000256" key="4">
    <source>
        <dbReference type="ARBA" id="ARBA00022989"/>
    </source>
</evidence>
<dbReference type="SUPFAM" id="SSF103481">
    <property type="entry name" value="Multidrug resistance efflux transporter EmrE"/>
    <property type="match status" value="2"/>
</dbReference>
<dbReference type="InterPro" id="IPR000620">
    <property type="entry name" value="EamA_dom"/>
</dbReference>
<feature type="transmembrane region" description="Helical" evidence="6">
    <location>
        <begin position="171"/>
        <end position="195"/>
    </location>
</feature>
<dbReference type="EMBL" id="JAFMOF010000001">
    <property type="protein sequence ID" value="MBO0651405.1"/>
    <property type="molecule type" value="Genomic_DNA"/>
</dbReference>
<evidence type="ECO:0000256" key="6">
    <source>
        <dbReference type="SAM" id="Phobius"/>
    </source>
</evidence>
<comment type="similarity">
    <text evidence="2">Belongs to the EamA transporter family.</text>
</comment>
<protein>
    <submittedName>
        <fullName evidence="9">EamA family transporter</fullName>
    </submittedName>
</protein>
<feature type="transmembrane region" description="Helical" evidence="6">
    <location>
        <begin position="262"/>
        <end position="282"/>
    </location>
</feature>
<evidence type="ECO:0000256" key="3">
    <source>
        <dbReference type="ARBA" id="ARBA00022692"/>
    </source>
</evidence>
<evidence type="ECO:0000259" key="7">
    <source>
        <dbReference type="Pfam" id="PF00892"/>
    </source>
</evidence>
<evidence type="ECO:0000256" key="2">
    <source>
        <dbReference type="ARBA" id="ARBA00007362"/>
    </source>
</evidence>
<dbReference type="GO" id="GO:0016020">
    <property type="term" value="C:membrane"/>
    <property type="evidence" value="ECO:0007669"/>
    <property type="project" value="UniProtKB-SubCell"/>
</dbReference>
<feature type="transmembrane region" description="Helical" evidence="6">
    <location>
        <begin position="92"/>
        <end position="113"/>
    </location>
</feature>
<dbReference type="PANTHER" id="PTHR32322:SF2">
    <property type="entry name" value="EAMA DOMAIN-CONTAINING PROTEIN"/>
    <property type="match status" value="1"/>
</dbReference>
<evidence type="ECO:0000313" key="9">
    <source>
        <dbReference type="EMBL" id="MBO0651405.1"/>
    </source>
</evidence>
<gene>
    <name evidence="9" type="ORF">J1792_00865</name>
</gene>
<organism evidence="9 10">
    <name type="scientific">Streptomyces triculaminicus</name>
    <dbReference type="NCBI Taxonomy" id="2816232"/>
    <lineage>
        <taxon>Bacteria</taxon>
        <taxon>Bacillati</taxon>
        <taxon>Actinomycetota</taxon>
        <taxon>Actinomycetes</taxon>
        <taxon>Kitasatosporales</taxon>
        <taxon>Streptomycetaceae</taxon>
        <taxon>Streptomyces</taxon>
    </lineage>
</organism>
<dbReference type="SUPFAM" id="SSF51735">
    <property type="entry name" value="NAD(P)-binding Rossmann-fold domains"/>
    <property type="match status" value="1"/>
</dbReference>
<dbReference type="RefSeq" id="WP_207246415.1">
    <property type="nucleotide sequence ID" value="NZ_JAFMOF010000001.1"/>
</dbReference>
<sequence length="522" mass="53347">MLSNRLKVVSATALAPAVWGSTYLVTTEFLPPGRPLLAATVRALPAGLVLIALTRRLPQGDWWWRALVLGALNIGGFFALLFVAAYRLPGGVAATIGAIQPLLAAGLAALLLGERLTVRTAAAGVAGVAGIALLVLRADAHLDVTGVAAAAGGAVVMAAGVVLSKRWTSPAPLLATTGWQLTAGGLMLLPVALLVEGRPPVPTGANLAGYGYLAVIGTAVAYALWFRGIRALPPTKVAFLGLLSPMVATALGWLWLGQDLSAPQLVGGLVVLAALVAAQTAAPATARRTGTHPLLPPPPPLPLCKELTSMRITVFGANGNVGSRVVAEALSRGHEVTAVVRDPARAGALPPAATVRTGDARDADAVAELSAGQDLVISATRPAPGSEGELADATRALLAGLARTGVRLLLVGGAGSLTVPGGGGRTVVDDPALVPPSWRPIALACGEQLAVCRDETVVDWAYVSPPALLEPGRRTGGYRLGADELLVDDRGVSEISMEDLAVALLDEAEGPRHHRTRFTVGY</sequence>
<dbReference type="InterPro" id="IPR037185">
    <property type="entry name" value="EmrE-like"/>
</dbReference>
<feature type="domain" description="EamA" evidence="7">
    <location>
        <begin position="145"/>
        <end position="276"/>
    </location>
</feature>
<comment type="caution">
    <text evidence="9">The sequence shown here is derived from an EMBL/GenBank/DDBJ whole genome shotgun (WGS) entry which is preliminary data.</text>
</comment>